<dbReference type="Proteomes" id="UP001515480">
    <property type="component" value="Unassembled WGS sequence"/>
</dbReference>
<dbReference type="AlphaFoldDB" id="A0AB34JRG5"/>
<proteinExistence type="predicted"/>
<reference evidence="1 2" key="1">
    <citation type="journal article" date="2024" name="Science">
        <title>Giant polyketide synthase enzymes in the biosynthesis of giant marine polyether toxins.</title>
        <authorList>
            <person name="Fallon T.R."/>
            <person name="Shende V.V."/>
            <person name="Wierzbicki I.H."/>
            <person name="Pendleton A.L."/>
            <person name="Watervoot N.F."/>
            <person name="Auber R.P."/>
            <person name="Gonzalez D.J."/>
            <person name="Wisecaver J.H."/>
            <person name="Moore B.S."/>
        </authorList>
    </citation>
    <scope>NUCLEOTIDE SEQUENCE [LARGE SCALE GENOMIC DNA]</scope>
    <source>
        <strain evidence="1 2">12B1</strain>
    </source>
</reference>
<evidence type="ECO:0000313" key="2">
    <source>
        <dbReference type="Proteomes" id="UP001515480"/>
    </source>
</evidence>
<sequence>MADDARPHFYRVQPYGRQACCAVAVATRERAHLSLALLQFDCYYYSDIELVREAMARLHPLNQDGVGELLIGAHCLSSSLFTLASSPQGLARCLPRLLVRLVETLTPGPRPAGAASRYLVV</sequence>
<dbReference type="EMBL" id="JBGBPQ010000005">
    <property type="protein sequence ID" value="KAL1524729.1"/>
    <property type="molecule type" value="Genomic_DNA"/>
</dbReference>
<comment type="caution">
    <text evidence="1">The sequence shown here is derived from an EMBL/GenBank/DDBJ whole genome shotgun (WGS) entry which is preliminary data.</text>
</comment>
<name>A0AB34JRG5_PRYPA</name>
<keyword evidence="2" id="KW-1185">Reference proteome</keyword>
<protein>
    <submittedName>
        <fullName evidence="1">Uncharacterized protein</fullName>
    </submittedName>
</protein>
<accession>A0AB34JRG5</accession>
<organism evidence="1 2">
    <name type="scientific">Prymnesium parvum</name>
    <name type="common">Toxic golden alga</name>
    <dbReference type="NCBI Taxonomy" id="97485"/>
    <lineage>
        <taxon>Eukaryota</taxon>
        <taxon>Haptista</taxon>
        <taxon>Haptophyta</taxon>
        <taxon>Prymnesiophyceae</taxon>
        <taxon>Prymnesiales</taxon>
        <taxon>Prymnesiaceae</taxon>
        <taxon>Prymnesium</taxon>
    </lineage>
</organism>
<gene>
    <name evidence="1" type="ORF">AB1Y20_019612</name>
</gene>
<evidence type="ECO:0000313" key="1">
    <source>
        <dbReference type="EMBL" id="KAL1524729.1"/>
    </source>
</evidence>